<dbReference type="InterPro" id="IPR014875">
    <property type="entry name" value="Mor_transcription_activator"/>
</dbReference>
<evidence type="ECO:0000313" key="3">
    <source>
        <dbReference type="Proteomes" id="UP000615755"/>
    </source>
</evidence>
<accession>A0ABR9ED31</accession>
<dbReference type="RefSeq" id="WP_225738333.1">
    <property type="nucleotide sequence ID" value="NZ_AQGV01000012.1"/>
</dbReference>
<evidence type="ECO:0000313" key="2">
    <source>
        <dbReference type="EMBL" id="MBE0368269.1"/>
    </source>
</evidence>
<sequence length="127" mass="14674">MPAGIRAFVDVLGVEKAIGVLTEQGGQVFYIPKHPTQNCEFVKVFGMDMCTALSRYAEQQYQVPMLNKVLAQVRNQTIVNEVAKGTTIQELVKRFKITRQWINKILHEYNAYEASEVYREQQMEFKL</sequence>
<dbReference type="SUPFAM" id="SSF46689">
    <property type="entry name" value="Homeodomain-like"/>
    <property type="match status" value="1"/>
</dbReference>
<dbReference type="Proteomes" id="UP000615755">
    <property type="component" value="Unassembled WGS sequence"/>
</dbReference>
<evidence type="ECO:0000259" key="1">
    <source>
        <dbReference type="Pfam" id="PF08765"/>
    </source>
</evidence>
<dbReference type="Pfam" id="PF08765">
    <property type="entry name" value="Mor"/>
    <property type="match status" value="1"/>
</dbReference>
<name>A0ABR9ED31_9GAMM</name>
<organism evidence="2 3">
    <name type="scientific">Pseudoalteromonas aurantia 208</name>
    <dbReference type="NCBI Taxonomy" id="1314867"/>
    <lineage>
        <taxon>Bacteria</taxon>
        <taxon>Pseudomonadati</taxon>
        <taxon>Pseudomonadota</taxon>
        <taxon>Gammaproteobacteria</taxon>
        <taxon>Alteromonadales</taxon>
        <taxon>Pseudoalteromonadaceae</taxon>
        <taxon>Pseudoalteromonas</taxon>
    </lineage>
</organism>
<dbReference type="InterPro" id="IPR009057">
    <property type="entry name" value="Homeodomain-like_sf"/>
</dbReference>
<dbReference type="Gene3D" id="1.10.10.60">
    <property type="entry name" value="Homeodomain-like"/>
    <property type="match status" value="1"/>
</dbReference>
<proteinExistence type="predicted"/>
<protein>
    <recommendedName>
        <fullName evidence="1">Mor transcription activator domain-containing protein</fullName>
    </recommendedName>
</protein>
<comment type="caution">
    <text evidence="2">The sequence shown here is derived from an EMBL/GenBank/DDBJ whole genome shotgun (WGS) entry which is preliminary data.</text>
</comment>
<reference evidence="2 3" key="1">
    <citation type="submission" date="2015-03" db="EMBL/GenBank/DDBJ databases">
        <title>Genome sequence of Pseudoalteromonas aurantia.</title>
        <authorList>
            <person name="Xie B.-B."/>
            <person name="Rong J.-C."/>
            <person name="Qin Q.-L."/>
            <person name="Zhang Y.-Z."/>
        </authorList>
    </citation>
    <scope>NUCLEOTIDE SEQUENCE [LARGE SCALE GENOMIC DNA]</scope>
    <source>
        <strain evidence="2 3">208</strain>
    </source>
</reference>
<feature type="domain" description="Mor transcription activator" evidence="1">
    <location>
        <begin position="47"/>
        <end position="114"/>
    </location>
</feature>
<keyword evidence="3" id="KW-1185">Reference proteome</keyword>
<dbReference type="EMBL" id="AQGV01000012">
    <property type="protein sequence ID" value="MBE0368269.1"/>
    <property type="molecule type" value="Genomic_DNA"/>
</dbReference>
<gene>
    <name evidence="2" type="ORF">PAUR_a1836</name>
</gene>